<proteinExistence type="predicted"/>
<organism evidence="2 3">
    <name type="scientific">Bacteriovorax antarcticus</name>
    <dbReference type="NCBI Taxonomy" id="3088717"/>
    <lineage>
        <taxon>Bacteria</taxon>
        <taxon>Pseudomonadati</taxon>
        <taxon>Bdellovibrionota</taxon>
        <taxon>Bacteriovoracia</taxon>
        <taxon>Bacteriovoracales</taxon>
        <taxon>Bacteriovoracaceae</taxon>
        <taxon>Bacteriovorax</taxon>
    </lineage>
</organism>
<gene>
    <name evidence="2" type="ORF">SHI21_08200</name>
</gene>
<keyword evidence="1" id="KW-0472">Membrane</keyword>
<keyword evidence="1" id="KW-0812">Transmembrane</keyword>
<name>A0ABU5VSZ4_9BACT</name>
<evidence type="ECO:0000256" key="1">
    <source>
        <dbReference type="SAM" id="Phobius"/>
    </source>
</evidence>
<sequence>MQNEIKPDIEVVTVNKGEQKESNIRALLIVGGFVLLFICLIAYEISTKK</sequence>
<feature type="transmembrane region" description="Helical" evidence="1">
    <location>
        <begin position="24"/>
        <end position="43"/>
    </location>
</feature>
<evidence type="ECO:0000313" key="2">
    <source>
        <dbReference type="EMBL" id="MEA9356179.1"/>
    </source>
</evidence>
<dbReference type="RefSeq" id="WP_323575858.1">
    <property type="nucleotide sequence ID" value="NZ_JAYGJQ010000001.1"/>
</dbReference>
<accession>A0ABU5VSZ4</accession>
<dbReference type="EMBL" id="JAYGJQ010000001">
    <property type="protein sequence ID" value="MEA9356179.1"/>
    <property type="molecule type" value="Genomic_DNA"/>
</dbReference>
<reference evidence="2 3" key="1">
    <citation type="submission" date="2023-11" db="EMBL/GenBank/DDBJ databases">
        <title>A Novel Polar Bacteriovorax (B. antarcticus) Isolated from the Biocrust in Antarctica.</title>
        <authorList>
            <person name="Mun W."/>
            <person name="Choi S.Y."/>
            <person name="Mitchell R.J."/>
        </authorList>
    </citation>
    <scope>NUCLEOTIDE SEQUENCE [LARGE SCALE GENOMIC DNA]</scope>
    <source>
        <strain evidence="2 3">PP10</strain>
    </source>
</reference>
<dbReference type="Proteomes" id="UP001302274">
    <property type="component" value="Unassembled WGS sequence"/>
</dbReference>
<evidence type="ECO:0000313" key="3">
    <source>
        <dbReference type="Proteomes" id="UP001302274"/>
    </source>
</evidence>
<keyword evidence="3" id="KW-1185">Reference proteome</keyword>
<protein>
    <submittedName>
        <fullName evidence="2">Uncharacterized protein</fullName>
    </submittedName>
</protein>
<keyword evidence="1" id="KW-1133">Transmembrane helix</keyword>
<comment type="caution">
    <text evidence="2">The sequence shown here is derived from an EMBL/GenBank/DDBJ whole genome shotgun (WGS) entry which is preliminary data.</text>
</comment>